<evidence type="ECO:0000313" key="9">
    <source>
        <dbReference type="EMBL" id="SDW40598.1"/>
    </source>
</evidence>
<dbReference type="InterPro" id="IPR013785">
    <property type="entry name" value="Aldolase_TIM"/>
</dbReference>
<dbReference type="RefSeq" id="WP_012938759.1">
    <property type="nucleotide sequence ID" value="NZ_CALAKB010000046.1"/>
</dbReference>
<evidence type="ECO:0000256" key="4">
    <source>
        <dbReference type="ARBA" id="ARBA00023014"/>
    </source>
</evidence>
<dbReference type="SMART" id="SM00729">
    <property type="entry name" value="Elp3"/>
    <property type="match status" value="1"/>
</dbReference>
<evidence type="ECO:0000313" key="10">
    <source>
        <dbReference type="Proteomes" id="UP000182379"/>
    </source>
</evidence>
<dbReference type="InterPro" id="IPR034422">
    <property type="entry name" value="HydE/PylB-like"/>
</dbReference>
<dbReference type="PROSITE" id="PS51918">
    <property type="entry name" value="RADICAL_SAM"/>
    <property type="match status" value="1"/>
</dbReference>
<feature type="binding site" evidence="5">
    <location>
        <position position="61"/>
    </location>
    <ligand>
        <name>[4Fe-4S] cluster</name>
        <dbReference type="ChEBI" id="CHEBI:49883"/>
        <note>4Fe-4S-S-AdoMet</note>
    </ligand>
</feature>
<dbReference type="InterPro" id="IPR007197">
    <property type="entry name" value="rSAM"/>
</dbReference>
<dbReference type="NCBIfam" id="TIGR03956">
    <property type="entry name" value="rSAM_HydE"/>
    <property type="match status" value="1"/>
</dbReference>
<evidence type="ECO:0000256" key="1">
    <source>
        <dbReference type="ARBA" id="ARBA00022691"/>
    </source>
</evidence>
<dbReference type="CDD" id="cd01335">
    <property type="entry name" value="Radical_SAM"/>
    <property type="match status" value="1"/>
</dbReference>
<keyword evidence="2" id="KW-0479">Metal-binding</keyword>
<dbReference type="SFLD" id="SFLDS00029">
    <property type="entry name" value="Radical_SAM"/>
    <property type="match status" value="1"/>
</dbReference>
<feature type="binding site" evidence="5">
    <location>
        <position position="65"/>
    </location>
    <ligand>
        <name>[4Fe-4S] cluster</name>
        <dbReference type="ChEBI" id="CHEBI:49883"/>
        <note>4Fe-4S-S-AdoMet</note>
    </ligand>
</feature>
<feature type="binding site" evidence="6">
    <location>
        <position position="136"/>
    </location>
    <ligand>
        <name>(3R)-3-methyl-D-ornithine</name>
        <dbReference type="ChEBI" id="CHEBI:64642"/>
    </ligand>
</feature>
<feature type="region of interest" description="Disordered" evidence="7">
    <location>
        <begin position="342"/>
        <end position="366"/>
    </location>
</feature>
<evidence type="ECO:0000256" key="5">
    <source>
        <dbReference type="PIRSR" id="PIRSR004762-1"/>
    </source>
</evidence>
<dbReference type="Proteomes" id="UP000182379">
    <property type="component" value="Unassembled WGS sequence"/>
</dbReference>
<dbReference type="SUPFAM" id="SSF102114">
    <property type="entry name" value="Radical SAM enzymes"/>
    <property type="match status" value="1"/>
</dbReference>
<dbReference type="EMBL" id="FNOP01000001">
    <property type="protein sequence ID" value="SDW40598.1"/>
    <property type="molecule type" value="Genomic_DNA"/>
</dbReference>
<dbReference type="InterPro" id="IPR024021">
    <property type="entry name" value="FeFe-hyd_HydE_rSAM"/>
</dbReference>
<comment type="cofactor">
    <cofactor evidence="5">
        <name>[4Fe-4S] cluster</name>
        <dbReference type="ChEBI" id="CHEBI:49883"/>
    </cofactor>
    <text evidence="5">Binds 1 [4Fe-4S] cluster. The cluster is coordinated with 3 cysteines and an exchangeable S-adenosyl-L-methionine.</text>
</comment>
<dbReference type="GO" id="GO:0016740">
    <property type="term" value="F:transferase activity"/>
    <property type="evidence" value="ECO:0007669"/>
    <property type="project" value="TreeGrafter"/>
</dbReference>
<organism evidence="9 10">
    <name type="scientific">Acidaminococcus fermentans</name>
    <dbReference type="NCBI Taxonomy" id="905"/>
    <lineage>
        <taxon>Bacteria</taxon>
        <taxon>Bacillati</taxon>
        <taxon>Bacillota</taxon>
        <taxon>Negativicutes</taxon>
        <taxon>Acidaminococcales</taxon>
        <taxon>Acidaminococcaceae</taxon>
        <taxon>Acidaminococcus</taxon>
    </lineage>
</organism>
<evidence type="ECO:0000256" key="6">
    <source>
        <dbReference type="PIRSR" id="PIRSR004762-2"/>
    </source>
</evidence>
<dbReference type="PIRSF" id="PIRSF004762">
    <property type="entry name" value="CHP00423"/>
    <property type="match status" value="1"/>
</dbReference>
<dbReference type="PANTHER" id="PTHR43726:SF1">
    <property type="entry name" value="BIOTIN SYNTHASE"/>
    <property type="match status" value="1"/>
</dbReference>
<dbReference type="InterPro" id="IPR058240">
    <property type="entry name" value="rSAM_sf"/>
</dbReference>
<dbReference type="PANTHER" id="PTHR43726">
    <property type="entry name" value="3-METHYLORNITHINE SYNTHASE"/>
    <property type="match status" value="1"/>
</dbReference>
<evidence type="ECO:0000256" key="7">
    <source>
        <dbReference type="SAM" id="MobiDB-lite"/>
    </source>
</evidence>
<dbReference type="GeneID" id="78335109"/>
<dbReference type="Pfam" id="PF04055">
    <property type="entry name" value="Radical_SAM"/>
    <property type="match status" value="1"/>
</dbReference>
<feature type="binding site" evidence="5">
    <location>
        <position position="68"/>
    </location>
    <ligand>
        <name>[4Fe-4S] cluster</name>
        <dbReference type="ChEBI" id="CHEBI:49883"/>
        <note>4Fe-4S-S-AdoMet</note>
    </ligand>
</feature>
<comment type="caution">
    <text evidence="9">The sequence shown here is derived from an EMBL/GenBank/DDBJ whole genome shotgun (WGS) entry which is preliminary data.</text>
</comment>
<evidence type="ECO:0000256" key="2">
    <source>
        <dbReference type="ARBA" id="ARBA00022723"/>
    </source>
</evidence>
<evidence type="ECO:0000256" key="3">
    <source>
        <dbReference type="ARBA" id="ARBA00023004"/>
    </source>
</evidence>
<dbReference type="GO" id="GO:0046872">
    <property type="term" value="F:metal ion binding"/>
    <property type="evidence" value="ECO:0007669"/>
    <property type="project" value="UniProtKB-KW"/>
</dbReference>
<keyword evidence="5" id="KW-0004">4Fe-4S</keyword>
<dbReference type="GO" id="GO:0051539">
    <property type="term" value="F:4 iron, 4 sulfur cluster binding"/>
    <property type="evidence" value="ECO:0007669"/>
    <property type="project" value="UniProtKB-KW"/>
</dbReference>
<keyword evidence="1 5" id="KW-0949">S-adenosyl-L-methionine</keyword>
<protein>
    <submittedName>
        <fullName evidence="9">Biotin synthase</fullName>
    </submittedName>
</protein>
<proteinExistence type="predicted"/>
<evidence type="ECO:0000259" key="8">
    <source>
        <dbReference type="PROSITE" id="PS51918"/>
    </source>
</evidence>
<feature type="binding site" evidence="6">
    <location>
        <position position="67"/>
    </location>
    <ligand>
        <name>S-adenosyl-L-methionine</name>
        <dbReference type="ChEBI" id="CHEBI:59789"/>
    </ligand>
</feature>
<feature type="domain" description="Radical SAM core" evidence="8">
    <location>
        <begin position="47"/>
        <end position="269"/>
    </location>
</feature>
<keyword evidence="4 5" id="KW-0411">Iron-sulfur</keyword>
<dbReference type="AlphaFoldDB" id="A0A1H2T9T8"/>
<dbReference type="Gene3D" id="3.20.20.70">
    <property type="entry name" value="Aldolase class I"/>
    <property type="match status" value="1"/>
</dbReference>
<keyword evidence="3 5" id="KW-0408">Iron</keyword>
<dbReference type="SFLD" id="SFLDG01280">
    <property type="entry name" value="HydE/PylB-like"/>
    <property type="match status" value="1"/>
</dbReference>
<reference evidence="9 10" key="1">
    <citation type="submission" date="2016-10" db="EMBL/GenBank/DDBJ databases">
        <authorList>
            <person name="Varghese N."/>
            <person name="Submissions S."/>
        </authorList>
    </citation>
    <scope>NUCLEOTIDE SEQUENCE [LARGE SCALE GENOMIC DNA]</scope>
    <source>
        <strain evidence="9 10">WCC6</strain>
    </source>
</reference>
<accession>A0A1H2T9T8</accession>
<dbReference type="SFLD" id="SFLDG01060">
    <property type="entry name" value="BATS_domain_containing"/>
    <property type="match status" value="1"/>
</dbReference>
<feature type="binding site" evidence="6">
    <location>
        <position position="232"/>
    </location>
    <ligand>
        <name>S-adenosyl-L-methionine</name>
        <dbReference type="ChEBI" id="CHEBI:59789"/>
    </ligand>
</feature>
<gene>
    <name evidence="9" type="ORF">SAMN05216495_101163</name>
</gene>
<dbReference type="OMA" id="CENTPLE"/>
<name>A0A1H2T9T8_ACIFE</name>
<sequence>MDLVDKLKEYSVLTDEEYKELLLTEDPLLRAKLFRGAQEAMNFVFHRKVHFQGVLEFTNHCPRNCLFCRRREENNDLPRFRLNWEQIRGACELGYRMGIRSFLLQGGEDHYYTDMIMCNLLRNLQQQFPDCALGLSIGERSRQSYHRLHQAGAQRYFLSFQTADPLHFSRLHPPTHALSTKIACFNDLKDLGYETDTGFLVGAPYEQVEYLVRDLTLLQELAPHSITLIPFLPEEGTPFYQQDRMALEEYLRLTAVLRILFPRANIVAPWSIRRIHAHGQILSVQSGANVLRMPMAPPAGPEDLNQDARKKMLHTVEVMYRYLKNCGYALIPGRGDSLLYPHRVEDPQPAALEEPKPEEGETPGTE</sequence>
<dbReference type="InterPro" id="IPR006638">
    <property type="entry name" value="Elp3/MiaA/NifB-like_rSAM"/>
</dbReference>